<evidence type="ECO:0000256" key="1">
    <source>
        <dbReference type="ARBA" id="ARBA00000707"/>
    </source>
</evidence>
<evidence type="ECO:0000256" key="5">
    <source>
        <dbReference type="ARBA" id="ARBA00022786"/>
    </source>
</evidence>
<evidence type="ECO:0000256" key="8">
    <source>
        <dbReference type="ARBA" id="ARBA00023015"/>
    </source>
</evidence>
<keyword evidence="7" id="KW-0788">Thiol protease</keyword>
<dbReference type="OrthoDB" id="3224221at2759"/>
<evidence type="ECO:0000256" key="10">
    <source>
        <dbReference type="ARBA" id="ARBA00023242"/>
    </source>
</evidence>
<proteinExistence type="predicted"/>
<evidence type="ECO:0000313" key="14">
    <source>
        <dbReference type="Proteomes" id="UP000565441"/>
    </source>
</evidence>
<feature type="compositionally biased region" description="Polar residues" evidence="11">
    <location>
        <begin position="752"/>
        <end position="768"/>
    </location>
</feature>
<dbReference type="SMART" id="SM01246">
    <property type="entry name" value="Josephin"/>
    <property type="match status" value="1"/>
</dbReference>
<comment type="catalytic activity">
    <reaction evidence="1">
        <text>Thiol-dependent hydrolysis of ester, thioester, amide, peptide and isopeptide bonds formed by the C-terminal Gly of ubiquitin (a 76-residue protein attached to proteins as an intracellular targeting signal).</text>
        <dbReference type="EC" id="3.4.19.12"/>
    </reaction>
</comment>
<evidence type="ECO:0000313" key="13">
    <source>
        <dbReference type="EMBL" id="KAF5378192.1"/>
    </source>
</evidence>
<reference evidence="13 14" key="1">
    <citation type="journal article" date="2020" name="ISME J.">
        <title>Uncovering the hidden diversity of litter-decomposition mechanisms in mushroom-forming fungi.</title>
        <authorList>
            <person name="Floudas D."/>
            <person name="Bentzer J."/>
            <person name="Ahren D."/>
            <person name="Johansson T."/>
            <person name="Persson P."/>
            <person name="Tunlid A."/>
        </authorList>
    </citation>
    <scope>NUCLEOTIDE SEQUENCE [LARGE SCALE GENOMIC DNA]</scope>
    <source>
        <strain evidence="13 14">CBS 661.87</strain>
    </source>
</reference>
<organism evidence="13 14">
    <name type="scientific">Tricholomella constricta</name>
    <dbReference type="NCBI Taxonomy" id="117010"/>
    <lineage>
        <taxon>Eukaryota</taxon>
        <taxon>Fungi</taxon>
        <taxon>Dikarya</taxon>
        <taxon>Basidiomycota</taxon>
        <taxon>Agaricomycotina</taxon>
        <taxon>Agaricomycetes</taxon>
        <taxon>Agaricomycetidae</taxon>
        <taxon>Agaricales</taxon>
        <taxon>Tricholomatineae</taxon>
        <taxon>Lyophyllaceae</taxon>
        <taxon>Tricholomella</taxon>
    </lineage>
</organism>
<feature type="region of interest" description="Disordered" evidence="11">
    <location>
        <begin position="735"/>
        <end position="775"/>
    </location>
</feature>
<keyword evidence="10" id="KW-0539">Nucleus</keyword>
<evidence type="ECO:0000256" key="11">
    <source>
        <dbReference type="SAM" id="MobiDB-lite"/>
    </source>
</evidence>
<dbReference type="PANTHER" id="PTHR14159">
    <property type="entry name" value="ATAXIN-3-RELATED"/>
    <property type="match status" value="1"/>
</dbReference>
<evidence type="ECO:0000256" key="4">
    <source>
        <dbReference type="ARBA" id="ARBA00022670"/>
    </source>
</evidence>
<evidence type="ECO:0000256" key="3">
    <source>
        <dbReference type="ARBA" id="ARBA00012759"/>
    </source>
</evidence>
<keyword evidence="14" id="KW-1185">Reference proteome</keyword>
<comment type="caution">
    <text evidence="13">The sequence shown here is derived from an EMBL/GenBank/DDBJ whole genome shotgun (WGS) entry which is preliminary data.</text>
</comment>
<name>A0A8H5H7L3_9AGAR</name>
<dbReference type="GO" id="GO:0005634">
    <property type="term" value="C:nucleus"/>
    <property type="evidence" value="ECO:0007669"/>
    <property type="project" value="UniProtKB-SubCell"/>
</dbReference>
<dbReference type="Pfam" id="PF02099">
    <property type="entry name" value="Josephin"/>
    <property type="match status" value="1"/>
</dbReference>
<keyword evidence="4" id="KW-0645">Protease</keyword>
<sequence>MLLEIDPFWRSRSIDVFAYEVPMVARVEVLHLPGNSILMINALSGQPLELTIKAPQSSPTLAPGHGHAKYCPKASQVKAKRRSSPHAHTTFWGSKVLHEFSALHHSTAIMSLSQLQENPQGSRPASFSDMAQNGLGTLPSIQNEGDVHMNGPIVHIMAPQYRRERLREEHMAQGLSVSDELEDQDYDAYRHDADDEEEYPADYGGRHDQLDLRHLVEDLYQAQAQLSTDITNGFQALTRAIGQQGAIRVPASSAGGREPRFRRGPKLTESPVRRSSASIQLASKVRSYLIRLVGSSRLLVPSVSHAEAAEWAETASHDHGEATHPAEFRLYILGPPRHPWNRSAAKVFAKDYIRFHQLEDRVETTLEVMEAFYTRLKTLRRKYHQINGQLESPPQVLTKRMRREGRKRTLFHRRLEIAQLNPSLQGHVRILQQLGVDGMSSDESDHEAATHIRTVAASRPTFRVLVPRWRAPEITRWLHVFDRIYTATRRAVGPSRGDYPRHRLYHEQTANFSSRRKFVPLLPYNAYRREWLWSWNSEFVDFAVRPTQEHYPFYHNNDILDSLPPISLTSLETLMHSNSATTAASHTHGRHWLLLCSGIRKCAQDLGIEMKDISGLDTPRSSTLLLILTRWRGEEMRPYQDRTHTQLAFILNLDQHWFTLRRFGHAEPEVNKDAGNGHRFNLNSVNAPERVGKLYIGMVLQQAEAKGYFVFAVTQADPSAPLALPRTEADEIASTLPEPTSAARSGFHSPSYKPSSAPLSTAPSNPTQIEGFEDEDYELQAALQASSEYSSYDETLTPAPFSRAFAPL</sequence>
<feature type="domain" description="Josephin" evidence="12">
    <location>
        <begin position="590"/>
        <end position="716"/>
    </location>
</feature>
<gene>
    <name evidence="13" type="ORF">D9615_007591</name>
</gene>
<dbReference type="GO" id="GO:0006508">
    <property type="term" value="P:proteolysis"/>
    <property type="evidence" value="ECO:0007669"/>
    <property type="project" value="UniProtKB-KW"/>
</dbReference>
<dbReference type="PANTHER" id="PTHR14159:SF0">
    <property type="entry name" value="ATAXIN-3-RELATED"/>
    <property type="match status" value="1"/>
</dbReference>
<accession>A0A8H5H7L3</accession>
<evidence type="ECO:0000259" key="12">
    <source>
        <dbReference type="SMART" id="SM01246"/>
    </source>
</evidence>
<evidence type="ECO:0000256" key="6">
    <source>
        <dbReference type="ARBA" id="ARBA00022801"/>
    </source>
</evidence>
<dbReference type="EMBL" id="JAACJP010000021">
    <property type="protein sequence ID" value="KAF5378192.1"/>
    <property type="molecule type" value="Genomic_DNA"/>
</dbReference>
<dbReference type="GO" id="GO:0004843">
    <property type="term" value="F:cysteine-type deubiquitinase activity"/>
    <property type="evidence" value="ECO:0007669"/>
    <property type="project" value="UniProtKB-EC"/>
</dbReference>
<dbReference type="InterPro" id="IPR006155">
    <property type="entry name" value="Josephin"/>
</dbReference>
<keyword evidence="9" id="KW-0804">Transcription</keyword>
<keyword evidence="8" id="KW-0805">Transcription regulation</keyword>
<dbReference type="Proteomes" id="UP000565441">
    <property type="component" value="Unassembled WGS sequence"/>
</dbReference>
<evidence type="ECO:0000256" key="9">
    <source>
        <dbReference type="ARBA" id="ARBA00023163"/>
    </source>
</evidence>
<protein>
    <recommendedName>
        <fullName evidence="3">ubiquitinyl hydrolase 1</fullName>
        <ecNumber evidence="3">3.4.19.12</ecNumber>
    </recommendedName>
</protein>
<dbReference type="GO" id="GO:0016579">
    <property type="term" value="P:protein deubiquitination"/>
    <property type="evidence" value="ECO:0007669"/>
    <property type="project" value="InterPro"/>
</dbReference>
<dbReference type="InterPro" id="IPR033865">
    <property type="entry name" value="Ataxin-3"/>
</dbReference>
<dbReference type="AlphaFoldDB" id="A0A8H5H7L3"/>
<dbReference type="EC" id="3.4.19.12" evidence="3"/>
<keyword evidence="5" id="KW-0833">Ubl conjugation pathway</keyword>
<evidence type="ECO:0000256" key="7">
    <source>
        <dbReference type="ARBA" id="ARBA00022807"/>
    </source>
</evidence>
<feature type="region of interest" description="Disordered" evidence="11">
    <location>
        <begin position="114"/>
        <end position="146"/>
    </location>
</feature>
<dbReference type="Gene3D" id="3.90.70.40">
    <property type="match status" value="1"/>
</dbReference>
<keyword evidence="6" id="KW-0378">Hydrolase</keyword>
<comment type="subcellular location">
    <subcellularLocation>
        <location evidence="2">Nucleus</location>
    </subcellularLocation>
</comment>
<evidence type="ECO:0000256" key="2">
    <source>
        <dbReference type="ARBA" id="ARBA00004123"/>
    </source>
</evidence>
<feature type="compositionally biased region" description="Polar residues" evidence="11">
    <location>
        <begin position="114"/>
        <end position="143"/>
    </location>
</feature>